<dbReference type="Proteomes" id="UP000252519">
    <property type="component" value="Unassembled WGS sequence"/>
</dbReference>
<evidence type="ECO:0000313" key="1">
    <source>
        <dbReference type="EMBL" id="RCN45762.1"/>
    </source>
</evidence>
<protein>
    <recommendedName>
        <fullName evidence="3">MULE transposase domain-containing protein</fullName>
    </recommendedName>
</protein>
<evidence type="ECO:0000313" key="2">
    <source>
        <dbReference type="Proteomes" id="UP000252519"/>
    </source>
</evidence>
<dbReference type="AlphaFoldDB" id="A0A368GN20"/>
<comment type="caution">
    <text evidence="1">The sequence shown here is derived from an EMBL/GenBank/DDBJ whole genome shotgun (WGS) entry which is preliminary data.</text>
</comment>
<evidence type="ECO:0008006" key="3">
    <source>
        <dbReference type="Google" id="ProtNLM"/>
    </source>
</evidence>
<sequence length="420" mass="47544">MQNSELQAELYASDASPLAQESAAFSHDEVVLAASREPVFIALKKVSGGEFLSDPSELPHQCTPKTISRDIAVRKTYEDLQHIWADKRCVGQAPKGFWHDTLDWIDKNVTEENGLKGKVKAEFYGPGYSQRRDAYSRAVNSHVERDVSLEHIQLPGLHIFYSIETIQEACRQGLYALVADGTFGMHPVEAGKKAQLYCIHGVCSSGVEVPLLYSVTDRRTIAIYKKIFGHIKKHLTLPRSRTLRVILDFEEASIRAARMKAAPFTYHKHGTGEEMIWDLSNTFMETKGKKDLFGEVKALRDPPVPEGHGAHAKCVEFLDYLKTTWMEGLELGTLIKVRHPSLATLLHHSHKINLEAVCALKRIEHAPGEQRTLRRKDQARKDKINEAMQKMQQERERGLSTIEVVQYCRKISTYLTEKSV</sequence>
<proteinExistence type="predicted"/>
<organism evidence="1 2">
    <name type="scientific">Ancylostoma caninum</name>
    <name type="common">Dog hookworm</name>
    <dbReference type="NCBI Taxonomy" id="29170"/>
    <lineage>
        <taxon>Eukaryota</taxon>
        <taxon>Metazoa</taxon>
        <taxon>Ecdysozoa</taxon>
        <taxon>Nematoda</taxon>
        <taxon>Chromadorea</taxon>
        <taxon>Rhabditida</taxon>
        <taxon>Rhabditina</taxon>
        <taxon>Rhabditomorpha</taxon>
        <taxon>Strongyloidea</taxon>
        <taxon>Ancylostomatidae</taxon>
        <taxon>Ancylostomatinae</taxon>
        <taxon>Ancylostoma</taxon>
    </lineage>
</organism>
<keyword evidence="2" id="KW-1185">Reference proteome</keyword>
<dbReference type="EMBL" id="JOJR01000093">
    <property type="protein sequence ID" value="RCN45762.1"/>
    <property type="molecule type" value="Genomic_DNA"/>
</dbReference>
<gene>
    <name evidence="1" type="ORF">ANCCAN_08212</name>
</gene>
<name>A0A368GN20_ANCCA</name>
<dbReference type="OrthoDB" id="10500518at2759"/>
<accession>A0A368GN20</accession>
<reference evidence="1 2" key="1">
    <citation type="submission" date="2014-10" db="EMBL/GenBank/DDBJ databases">
        <title>Draft genome of the hookworm Ancylostoma caninum.</title>
        <authorList>
            <person name="Mitreva M."/>
        </authorList>
    </citation>
    <scope>NUCLEOTIDE SEQUENCE [LARGE SCALE GENOMIC DNA]</scope>
    <source>
        <strain evidence="1 2">Baltimore</strain>
    </source>
</reference>